<dbReference type="SMR" id="A0A0P0XH84"/>
<evidence type="ECO:0000313" key="2">
    <source>
        <dbReference type="EMBL" id="BAT06070.1"/>
    </source>
</evidence>
<accession>A0A0P0XH84</accession>
<dbReference type="InParanoid" id="A0A0P0XH84"/>
<keyword evidence="3" id="KW-1185">Reference proteome</keyword>
<feature type="chain" id="PRO_5006057093" evidence="1">
    <location>
        <begin position="19"/>
        <end position="55"/>
    </location>
</feature>
<proteinExistence type="predicted"/>
<name>A0A0P0XH84_ORYSJ</name>
<feature type="non-terminal residue" evidence="2">
    <location>
        <position position="55"/>
    </location>
</feature>
<dbReference type="PaxDb" id="39947-A0A0P0XH84"/>
<evidence type="ECO:0000256" key="1">
    <source>
        <dbReference type="SAM" id="SignalP"/>
    </source>
</evidence>
<dbReference type="Proteomes" id="UP000059680">
    <property type="component" value="Chromosome 8"/>
</dbReference>
<reference evidence="2 3" key="2">
    <citation type="journal article" date="2013" name="Plant Cell Physiol.">
        <title>Rice Annotation Project Database (RAP-DB): an integrative and interactive database for rice genomics.</title>
        <authorList>
            <person name="Sakai H."/>
            <person name="Lee S.S."/>
            <person name="Tanaka T."/>
            <person name="Numa H."/>
            <person name="Kim J."/>
            <person name="Kawahara Y."/>
            <person name="Wakimoto H."/>
            <person name="Yang C.C."/>
            <person name="Iwamoto M."/>
            <person name="Abe T."/>
            <person name="Yamada Y."/>
            <person name="Muto A."/>
            <person name="Inokuchi H."/>
            <person name="Ikemura T."/>
            <person name="Matsumoto T."/>
            <person name="Sasaki T."/>
            <person name="Itoh T."/>
        </authorList>
    </citation>
    <scope>NUCLEOTIDE SEQUENCE [LARGE SCALE GENOMIC DNA]</scope>
    <source>
        <strain evidence="3">cv. Nipponbare</strain>
    </source>
</reference>
<dbReference type="eggNOG" id="KOG0583">
    <property type="taxonomic scope" value="Eukaryota"/>
</dbReference>
<evidence type="ECO:0000313" key="3">
    <source>
        <dbReference type="Proteomes" id="UP000059680"/>
    </source>
</evidence>
<protein>
    <submittedName>
        <fullName evidence="2">Os08g0496750 protein</fullName>
    </submittedName>
</protein>
<dbReference type="STRING" id="39947.A0A0P0XH84"/>
<dbReference type="Gene3D" id="3.30.310.80">
    <property type="entry name" value="Kinase associated domain 1, KA1"/>
    <property type="match status" value="1"/>
</dbReference>
<reference evidence="2 3" key="3">
    <citation type="journal article" date="2013" name="Rice">
        <title>Improvement of the Oryza sativa Nipponbare reference genome using next generation sequence and optical map data.</title>
        <authorList>
            <person name="Kawahara Y."/>
            <person name="de la Bastide M."/>
            <person name="Hamilton J.P."/>
            <person name="Kanamori H."/>
            <person name="McCombie W.R."/>
            <person name="Ouyang S."/>
            <person name="Schwartz D.C."/>
            <person name="Tanaka T."/>
            <person name="Wu J."/>
            <person name="Zhou S."/>
            <person name="Childs K.L."/>
            <person name="Davidson R.M."/>
            <person name="Lin H."/>
            <person name="Quesada-Ocampo L."/>
            <person name="Vaillancourt B."/>
            <person name="Sakai H."/>
            <person name="Lee S.S."/>
            <person name="Kim J."/>
            <person name="Numa H."/>
            <person name="Itoh T."/>
            <person name="Buell C.R."/>
            <person name="Matsumoto T."/>
        </authorList>
    </citation>
    <scope>NUCLEOTIDE SEQUENCE [LARGE SCALE GENOMIC DNA]</scope>
    <source>
        <strain evidence="3">cv. Nipponbare</strain>
    </source>
</reference>
<gene>
    <name evidence="2" type="ordered locus">Os08g0496750</name>
    <name evidence="2" type="ORF">OSNPB_080496750</name>
</gene>
<dbReference type="AlphaFoldDB" id="A0A0P0XH84"/>
<dbReference type="EMBL" id="AP014964">
    <property type="protein sequence ID" value="BAT06070.1"/>
    <property type="molecule type" value="Genomic_DNA"/>
</dbReference>
<feature type="signal peptide" evidence="1">
    <location>
        <begin position="1"/>
        <end position="18"/>
    </location>
</feature>
<organism evidence="2 3">
    <name type="scientific">Oryza sativa subsp. japonica</name>
    <name type="common">Rice</name>
    <dbReference type="NCBI Taxonomy" id="39947"/>
    <lineage>
        <taxon>Eukaryota</taxon>
        <taxon>Viridiplantae</taxon>
        <taxon>Streptophyta</taxon>
        <taxon>Embryophyta</taxon>
        <taxon>Tracheophyta</taxon>
        <taxon>Spermatophyta</taxon>
        <taxon>Magnoliopsida</taxon>
        <taxon>Liliopsida</taxon>
        <taxon>Poales</taxon>
        <taxon>Poaceae</taxon>
        <taxon>BOP clade</taxon>
        <taxon>Oryzoideae</taxon>
        <taxon>Oryzeae</taxon>
        <taxon>Oryzinae</taxon>
        <taxon>Oryza</taxon>
        <taxon>Oryza sativa</taxon>
    </lineage>
</organism>
<keyword evidence="1" id="KW-0732">Signal</keyword>
<sequence length="55" mass="6275">LLLCIIILIPQITPSLHLVEVGKGDTLEFHEFYKNLSNTLNNVVWKSDDLQSQHS</sequence>
<reference evidence="3" key="1">
    <citation type="journal article" date="2005" name="Nature">
        <title>The map-based sequence of the rice genome.</title>
        <authorList>
            <consortium name="International rice genome sequencing project (IRGSP)"/>
            <person name="Matsumoto T."/>
            <person name="Wu J."/>
            <person name="Kanamori H."/>
            <person name="Katayose Y."/>
            <person name="Fujisawa M."/>
            <person name="Namiki N."/>
            <person name="Mizuno H."/>
            <person name="Yamamoto K."/>
            <person name="Antonio B.A."/>
            <person name="Baba T."/>
            <person name="Sakata K."/>
            <person name="Nagamura Y."/>
            <person name="Aoki H."/>
            <person name="Arikawa K."/>
            <person name="Arita K."/>
            <person name="Bito T."/>
            <person name="Chiden Y."/>
            <person name="Fujitsuka N."/>
            <person name="Fukunaka R."/>
            <person name="Hamada M."/>
            <person name="Harada C."/>
            <person name="Hayashi A."/>
            <person name="Hijishita S."/>
            <person name="Honda M."/>
            <person name="Hosokawa S."/>
            <person name="Ichikawa Y."/>
            <person name="Idonuma A."/>
            <person name="Iijima M."/>
            <person name="Ikeda M."/>
            <person name="Ikeno M."/>
            <person name="Ito K."/>
            <person name="Ito S."/>
            <person name="Ito T."/>
            <person name="Ito Y."/>
            <person name="Ito Y."/>
            <person name="Iwabuchi A."/>
            <person name="Kamiya K."/>
            <person name="Karasawa W."/>
            <person name="Kurita K."/>
            <person name="Katagiri S."/>
            <person name="Kikuta A."/>
            <person name="Kobayashi H."/>
            <person name="Kobayashi N."/>
            <person name="Machita K."/>
            <person name="Maehara T."/>
            <person name="Masukawa M."/>
            <person name="Mizubayashi T."/>
            <person name="Mukai Y."/>
            <person name="Nagasaki H."/>
            <person name="Nagata Y."/>
            <person name="Naito S."/>
            <person name="Nakashima M."/>
            <person name="Nakama Y."/>
            <person name="Nakamichi Y."/>
            <person name="Nakamura M."/>
            <person name="Meguro A."/>
            <person name="Negishi M."/>
            <person name="Ohta I."/>
            <person name="Ohta T."/>
            <person name="Okamoto M."/>
            <person name="Ono N."/>
            <person name="Saji S."/>
            <person name="Sakaguchi M."/>
            <person name="Sakai K."/>
            <person name="Shibata M."/>
            <person name="Shimokawa T."/>
            <person name="Song J."/>
            <person name="Takazaki Y."/>
            <person name="Terasawa K."/>
            <person name="Tsugane M."/>
            <person name="Tsuji K."/>
            <person name="Ueda S."/>
            <person name="Waki K."/>
            <person name="Yamagata H."/>
            <person name="Yamamoto M."/>
            <person name="Yamamoto S."/>
            <person name="Yamane H."/>
            <person name="Yoshiki S."/>
            <person name="Yoshihara R."/>
            <person name="Yukawa K."/>
            <person name="Zhong H."/>
            <person name="Yano M."/>
            <person name="Yuan Q."/>
            <person name="Ouyang S."/>
            <person name="Liu J."/>
            <person name="Jones K.M."/>
            <person name="Gansberger K."/>
            <person name="Moffat K."/>
            <person name="Hill J."/>
            <person name="Bera J."/>
            <person name="Fadrosh D."/>
            <person name="Jin S."/>
            <person name="Johri S."/>
            <person name="Kim M."/>
            <person name="Overton L."/>
            <person name="Reardon M."/>
            <person name="Tsitrin T."/>
            <person name="Vuong H."/>
            <person name="Weaver B."/>
            <person name="Ciecko A."/>
            <person name="Tallon L."/>
            <person name="Jackson J."/>
            <person name="Pai G."/>
            <person name="Aken S.V."/>
            <person name="Utterback T."/>
            <person name="Reidmuller S."/>
            <person name="Feldblyum T."/>
            <person name="Hsiao J."/>
            <person name="Zismann V."/>
            <person name="Iobst S."/>
            <person name="de Vazeille A.R."/>
            <person name="Buell C.R."/>
            <person name="Ying K."/>
            <person name="Li Y."/>
            <person name="Lu T."/>
            <person name="Huang Y."/>
            <person name="Zhao Q."/>
            <person name="Feng Q."/>
            <person name="Zhang L."/>
            <person name="Zhu J."/>
            <person name="Weng Q."/>
            <person name="Mu J."/>
            <person name="Lu Y."/>
            <person name="Fan D."/>
            <person name="Liu Y."/>
            <person name="Guan J."/>
            <person name="Zhang Y."/>
            <person name="Yu S."/>
            <person name="Liu X."/>
            <person name="Zhang Y."/>
            <person name="Hong G."/>
            <person name="Han B."/>
            <person name="Choisne N."/>
            <person name="Demange N."/>
            <person name="Orjeda G."/>
            <person name="Samain S."/>
            <person name="Cattolico L."/>
            <person name="Pelletier E."/>
            <person name="Couloux A."/>
            <person name="Segurens B."/>
            <person name="Wincker P."/>
            <person name="D'Hont A."/>
            <person name="Scarpelli C."/>
            <person name="Weissenbach J."/>
            <person name="Salanoubat M."/>
            <person name="Quetier F."/>
            <person name="Yu Y."/>
            <person name="Kim H.R."/>
            <person name="Rambo T."/>
            <person name="Currie J."/>
            <person name="Collura K."/>
            <person name="Luo M."/>
            <person name="Yang T."/>
            <person name="Ammiraju J.S.S."/>
            <person name="Engler F."/>
            <person name="Soderlund C."/>
            <person name="Wing R.A."/>
            <person name="Palmer L.E."/>
            <person name="de la Bastide M."/>
            <person name="Spiegel L."/>
            <person name="Nascimento L."/>
            <person name="Zutavern T."/>
            <person name="O'Shaughnessy A."/>
            <person name="Dike S."/>
            <person name="Dedhia N."/>
            <person name="Preston R."/>
            <person name="Balija V."/>
            <person name="McCombie W.R."/>
            <person name="Chow T."/>
            <person name="Chen H."/>
            <person name="Chung M."/>
            <person name="Chen C."/>
            <person name="Shaw J."/>
            <person name="Wu H."/>
            <person name="Hsiao K."/>
            <person name="Chao Y."/>
            <person name="Chu M."/>
            <person name="Cheng C."/>
            <person name="Hour A."/>
            <person name="Lee P."/>
            <person name="Lin S."/>
            <person name="Lin Y."/>
            <person name="Liou J."/>
            <person name="Liu S."/>
            <person name="Hsing Y."/>
            <person name="Raghuvanshi S."/>
            <person name="Mohanty A."/>
            <person name="Bharti A.K."/>
            <person name="Gaur A."/>
            <person name="Gupta V."/>
            <person name="Kumar D."/>
            <person name="Ravi V."/>
            <person name="Vij S."/>
            <person name="Kapur A."/>
            <person name="Khurana P."/>
            <person name="Khurana P."/>
            <person name="Khurana J.P."/>
            <person name="Tyagi A.K."/>
            <person name="Gaikwad K."/>
            <person name="Singh A."/>
            <person name="Dalal V."/>
            <person name="Srivastava S."/>
            <person name="Dixit A."/>
            <person name="Pal A.K."/>
            <person name="Ghazi I.A."/>
            <person name="Yadav M."/>
            <person name="Pandit A."/>
            <person name="Bhargava A."/>
            <person name="Sureshbabu K."/>
            <person name="Batra K."/>
            <person name="Sharma T.R."/>
            <person name="Mohapatra T."/>
            <person name="Singh N.K."/>
            <person name="Messing J."/>
            <person name="Nelson A.B."/>
            <person name="Fuks G."/>
            <person name="Kavchok S."/>
            <person name="Keizer G."/>
            <person name="Linton E."/>
            <person name="Llaca V."/>
            <person name="Song R."/>
            <person name="Tanyolac B."/>
            <person name="Young S."/>
            <person name="Ho-Il K."/>
            <person name="Hahn J.H."/>
            <person name="Sangsakoo G."/>
            <person name="Vanavichit A."/>
            <person name="de Mattos Luiz.A.T."/>
            <person name="Zimmer P.D."/>
            <person name="Malone G."/>
            <person name="Dellagostin O."/>
            <person name="de Oliveira A.C."/>
            <person name="Bevan M."/>
            <person name="Bancroft I."/>
            <person name="Minx P."/>
            <person name="Cordum H."/>
            <person name="Wilson R."/>
            <person name="Cheng Z."/>
            <person name="Jin W."/>
            <person name="Jiang J."/>
            <person name="Leong S.A."/>
            <person name="Iwama H."/>
            <person name="Gojobori T."/>
            <person name="Itoh T."/>
            <person name="Niimura Y."/>
            <person name="Fujii Y."/>
            <person name="Habara T."/>
            <person name="Sakai H."/>
            <person name="Sato Y."/>
            <person name="Wilson G."/>
            <person name="Kumar K."/>
            <person name="McCouch S."/>
            <person name="Juretic N."/>
            <person name="Hoen D."/>
            <person name="Wright S."/>
            <person name="Bruskiewich R."/>
            <person name="Bureau T."/>
            <person name="Miyao A."/>
            <person name="Hirochika H."/>
            <person name="Nishikawa T."/>
            <person name="Kadowaki K."/>
            <person name="Sugiura M."/>
            <person name="Burr B."/>
            <person name="Sasaki T."/>
        </authorList>
    </citation>
    <scope>NUCLEOTIDE SEQUENCE [LARGE SCALE GENOMIC DNA]</scope>
    <source>
        <strain evidence="3">cv. Nipponbare</strain>
    </source>
</reference>